<sequence length="47" mass="5353">MLDHESKVESNPCLHLAPTVKQNFGSYLFPISTAKKLVSWFSTPKFQ</sequence>
<reference evidence="1" key="1">
    <citation type="submission" date="2014-09" db="EMBL/GenBank/DDBJ databases">
        <authorList>
            <person name="Magalhaes I.L.F."/>
            <person name="Oliveira U."/>
            <person name="Santos F.R."/>
            <person name="Vidigal T.H.D.A."/>
            <person name="Brescovit A.D."/>
            <person name="Santos A.J."/>
        </authorList>
    </citation>
    <scope>NUCLEOTIDE SEQUENCE</scope>
    <source>
        <tissue evidence="1">Shoot tissue taken approximately 20 cm above the soil surface</tissue>
    </source>
</reference>
<reference evidence="1" key="2">
    <citation type="journal article" date="2015" name="Data Brief">
        <title>Shoot transcriptome of the giant reed, Arundo donax.</title>
        <authorList>
            <person name="Barrero R.A."/>
            <person name="Guerrero F.D."/>
            <person name="Moolhuijzen P."/>
            <person name="Goolsby J.A."/>
            <person name="Tidwell J."/>
            <person name="Bellgard S.E."/>
            <person name="Bellgard M.I."/>
        </authorList>
    </citation>
    <scope>NUCLEOTIDE SEQUENCE</scope>
    <source>
        <tissue evidence="1">Shoot tissue taken approximately 20 cm above the soil surface</tissue>
    </source>
</reference>
<organism evidence="1">
    <name type="scientific">Arundo donax</name>
    <name type="common">Giant reed</name>
    <name type="synonym">Donax arundinaceus</name>
    <dbReference type="NCBI Taxonomy" id="35708"/>
    <lineage>
        <taxon>Eukaryota</taxon>
        <taxon>Viridiplantae</taxon>
        <taxon>Streptophyta</taxon>
        <taxon>Embryophyta</taxon>
        <taxon>Tracheophyta</taxon>
        <taxon>Spermatophyta</taxon>
        <taxon>Magnoliopsida</taxon>
        <taxon>Liliopsida</taxon>
        <taxon>Poales</taxon>
        <taxon>Poaceae</taxon>
        <taxon>PACMAD clade</taxon>
        <taxon>Arundinoideae</taxon>
        <taxon>Arundineae</taxon>
        <taxon>Arundo</taxon>
    </lineage>
</organism>
<dbReference type="AlphaFoldDB" id="A0A0A9AXE7"/>
<protein>
    <submittedName>
        <fullName evidence="1">Uncharacterized protein</fullName>
    </submittedName>
</protein>
<evidence type="ECO:0000313" key="1">
    <source>
        <dbReference type="EMBL" id="JAD55796.1"/>
    </source>
</evidence>
<proteinExistence type="predicted"/>
<dbReference type="EMBL" id="GBRH01242099">
    <property type="protein sequence ID" value="JAD55796.1"/>
    <property type="molecule type" value="Transcribed_RNA"/>
</dbReference>
<name>A0A0A9AXE7_ARUDO</name>
<accession>A0A0A9AXE7</accession>